<gene>
    <name evidence="2" type="ORF">J4G43_005015</name>
    <name evidence="1" type="ORF">J4G43_07215</name>
</gene>
<evidence type="ECO:0000313" key="2">
    <source>
        <dbReference type="EMBL" id="UEM13684.1"/>
    </source>
</evidence>
<dbReference type="EMBL" id="JAGEMI010000001">
    <property type="protein sequence ID" value="MBO1860770.1"/>
    <property type="molecule type" value="Genomic_DNA"/>
</dbReference>
<accession>A0A939S0Q3</accession>
<evidence type="ECO:0000313" key="1">
    <source>
        <dbReference type="EMBL" id="MBO1860770.1"/>
    </source>
</evidence>
<reference evidence="2 3" key="2">
    <citation type="journal article" date="2022" name="Int. J. Syst. Evol. Microbiol.">
        <title>Strains of Bradyrhizobium barranii sp. nov. associated with legumes native to Canada are symbionts of soybeans and belong to different subspecies (subsp. barranii subsp. nov. and subsp. apii subsp. nov.) and symbiovars (sv. glycinearum and sv. septentrionale).</title>
        <authorList>
            <person name="Bromfield E.S.P."/>
            <person name="Cloutier S."/>
            <person name="Wasai-Hara S."/>
            <person name="Minamisawa K."/>
        </authorList>
    </citation>
    <scope>NUCLEOTIDE SEQUENCE [LARGE SCALE GENOMIC DNA]</scope>
    <source>
        <strain evidence="2 3">144S4</strain>
    </source>
</reference>
<dbReference type="RefSeq" id="WP_208084192.1">
    <property type="nucleotide sequence ID" value="NZ_CP086136.1"/>
</dbReference>
<proteinExistence type="predicted"/>
<evidence type="ECO:0000313" key="3">
    <source>
        <dbReference type="Proteomes" id="UP000664702"/>
    </source>
</evidence>
<dbReference type="KEGG" id="bban:J4G43_005015"/>
<protein>
    <submittedName>
        <fullName evidence="1">Uncharacterized protein</fullName>
    </submittedName>
</protein>
<organism evidence="1">
    <name type="scientific">Bradyrhizobium barranii subsp. barranii</name>
    <dbReference type="NCBI Taxonomy" id="2823807"/>
    <lineage>
        <taxon>Bacteria</taxon>
        <taxon>Pseudomonadati</taxon>
        <taxon>Pseudomonadota</taxon>
        <taxon>Alphaproteobacteria</taxon>
        <taxon>Hyphomicrobiales</taxon>
        <taxon>Nitrobacteraceae</taxon>
        <taxon>Bradyrhizobium</taxon>
        <taxon>Bradyrhizobium barranii</taxon>
    </lineage>
</organism>
<dbReference type="AlphaFoldDB" id="A0A939S0Q3"/>
<sequence length="77" mass="8767">MSEQRLLLAHQIAERTLNARVQVLTFNEPDGAKRFAVGYSNAVHKWLSAYRFETDLQADAAAMVLREWLLGGHNGRR</sequence>
<dbReference type="Proteomes" id="UP000664702">
    <property type="component" value="Chromosome"/>
</dbReference>
<name>A0A939S0Q3_9BRAD</name>
<dbReference type="EMBL" id="CP086136">
    <property type="protein sequence ID" value="UEM13684.1"/>
    <property type="molecule type" value="Genomic_DNA"/>
</dbReference>
<reference evidence="1" key="1">
    <citation type="submission" date="2021-03" db="EMBL/GenBank/DDBJ databases">
        <title>Whole Genome Sequence of Bradyrhizobium sp. Strain 144S4.</title>
        <authorList>
            <person name="Bromfield E.S.P."/>
            <person name="Cloutier S."/>
        </authorList>
    </citation>
    <scope>NUCLEOTIDE SEQUENCE [LARGE SCALE GENOMIC DNA]</scope>
    <source>
        <strain evidence="1">144S4</strain>
    </source>
</reference>